<evidence type="ECO:0000256" key="5">
    <source>
        <dbReference type="ARBA" id="ARBA00041564"/>
    </source>
</evidence>
<dbReference type="InterPro" id="IPR015890">
    <property type="entry name" value="Chorismate_C"/>
</dbReference>
<dbReference type="Gene3D" id="3.60.120.10">
    <property type="entry name" value="Anthranilate synthase"/>
    <property type="match status" value="1"/>
</dbReference>
<comment type="catalytic activity">
    <reaction evidence="1">
        <text>chorismate = isochorismate</text>
        <dbReference type="Rhea" id="RHEA:18985"/>
        <dbReference type="ChEBI" id="CHEBI:29748"/>
        <dbReference type="ChEBI" id="CHEBI:29780"/>
        <dbReference type="EC" id="5.4.4.2"/>
    </reaction>
</comment>
<evidence type="ECO:0000313" key="7">
    <source>
        <dbReference type="EMBL" id="AOV07025.1"/>
    </source>
</evidence>
<keyword evidence="4" id="KW-0413">Isomerase</keyword>
<accession>A0A1D8JE85</accession>
<comment type="similarity">
    <text evidence="2">Belongs to the isochorismate synthase family.</text>
</comment>
<protein>
    <recommendedName>
        <fullName evidence="3">isochorismate synthase</fullName>
        <ecNumber evidence="3">5.4.4.2</ecNumber>
    </recommendedName>
    <alternativeName>
        <fullName evidence="5">Isochorismate mutase</fullName>
    </alternativeName>
</protein>
<dbReference type="Pfam" id="PF00425">
    <property type="entry name" value="Chorismate_bind"/>
    <property type="match status" value="1"/>
</dbReference>
<dbReference type="KEGG" id="surl:BI350_05310"/>
<dbReference type="InterPro" id="IPR004561">
    <property type="entry name" value="IsoChor_synthase"/>
</dbReference>
<keyword evidence="8" id="KW-1185">Reference proteome</keyword>
<feature type="domain" description="Chorismate-utilising enzyme C-terminal" evidence="6">
    <location>
        <begin position="194"/>
        <end position="447"/>
    </location>
</feature>
<dbReference type="InterPro" id="IPR005801">
    <property type="entry name" value="ADC_synthase"/>
</dbReference>
<evidence type="ECO:0000259" key="6">
    <source>
        <dbReference type="Pfam" id="PF00425"/>
    </source>
</evidence>
<reference evidence="7 8" key="1">
    <citation type="submission" date="2016-09" db="EMBL/GenBank/DDBJ databases">
        <title>Complete genome sequence of the Lysinibacillus sphaericus LMG 22257, a specie of Bacillus with ureolytic activity that can effectively biodeposit calcium carbonate.</title>
        <authorList>
            <person name="Yan W."/>
        </authorList>
    </citation>
    <scope>NUCLEOTIDE SEQUENCE [LARGE SCALE GENOMIC DNA]</scope>
    <source>
        <strain evidence="7 8">LMG 22257</strain>
    </source>
</reference>
<dbReference type="GO" id="GO:0009697">
    <property type="term" value="P:salicylic acid biosynthetic process"/>
    <property type="evidence" value="ECO:0007669"/>
    <property type="project" value="TreeGrafter"/>
</dbReference>
<dbReference type="Proteomes" id="UP000185746">
    <property type="component" value="Chromosome"/>
</dbReference>
<evidence type="ECO:0000256" key="1">
    <source>
        <dbReference type="ARBA" id="ARBA00000799"/>
    </source>
</evidence>
<evidence type="ECO:0000313" key="8">
    <source>
        <dbReference type="Proteomes" id="UP000185746"/>
    </source>
</evidence>
<dbReference type="InterPro" id="IPR019999">
    <property type="entry name" value="Anth_synth_I-like"/>
</dbReference>
<dbReference type="SUPFAM" id="SSF56322">
    <property type="entry name" value="ADC synthase"/>
    <property type="match status" value="1"/>
</dbReference>
<proteinExistence type="inferred from homology"/>
<dbReference type="RefSeq" id="WP_075527149.1">
    <property type="nucleotide sequence ID" value="NZ_CP017560.1"/>
</dbReference>
<organism evidence="7 8">
    <name type="scientific">Sporosarcina ureilytica</name>
    <dbReference type="NCBI Taxonomy" id="298596"/>
    <lineage>
        <taxon>Bacteria</taxon>
        <taxon>Bacillati</taxon>
        <taxon>Bacillota</taxon>
        <taxon>Bacilli</taxon>
        <taxon>Bacillales</taxon>
        <taxon>Caryophanaceae</taxon>
        <taxon>Sporosarcina</taxon>
    </lineage>
</organism>
<dbReference type="EMBL" id="CP017560">
    <property type="protein sequence ID" value="AOV07025.1"/>
    <property type="molecule type" value="Genomic_DNA"/>
</dbReference>
<gene>
    <name evidence="7" type="ORF">BI350_05310</name>
</gene>
<dbReference type="PANTHER" id="PTHR42839">
    <property type="entry name" value="ISOCHORISMATE SYNTHASE ENTC"/>
    <property type="match status" value="1"/>
</dbReference>
<evidence type="ECO:0000256" key="2">
    <source>
        <dbReference type="ARBA" id="ARBA00005297"/>
    </source>
</evidence>
<sequence length="462" mass="52559">MGHKITIPWPEQIVTEETHLRFFTETIEVGRISPLAFLEAGQARYSDEHFYWQNANQTLTIVGLGHAQVLESHCVEEHFSDIKKRWEEICSGLIKEEKDKAPVLFGGFSFDPKNTRESEWSKFPNAYFVLPSFQLMTKNGHTFILINLVTTNHHAAEEFEKLRVERDQLIHKAQLNDFIPASKPTVESLDEIEKERYKKAVQNVTSQIQNGEADKVVVARSVKLNFKEPVSGVTALHHIANEQQESYHFGLQKGEQLFFGATPERLIEIENGQAYSACVAGSIKRGETAEEDRILGEELLSDRKNRDEHQYVVDMISTVFDEFCTNVSIPKEPKLMKIRDIQHLFTPVEASVDKEKSIFEFVQALHPTPALGGVPTNKSMDMIREEEQMDRGYYAAPIGWTDTEGNGEFAVAIRSALLEEEQAYLYAGGGIVANSEVEKEYEETWIKFRPVLRALGGQLHDK</sequence>
<dbReference type="EC" id="5.4.4.2" evidence="3"/>
<dbReference type="NCBIfam" id="TIGR00543">
    <property type="entry name" value="isochor_syn"/>
    <property type="match status" value="1"/>
</dbReference>
<evidence type="ECO:0000256" key="4">
    <source>
        <dbReference type="ARBA" id="ARBA00023235"/>
    </source>
</evidence>
<dbReference type="PRINTS" id="PR00095">
    <property type="entry name" value="ANTSNTHASEI"/>
</dbReference>
<dbReference type="AlphaFoldDB" id="A0A1D8JE85"/>
<dbReference type="GO" id="GO:0008909">
    <property type="term" value="F:isochorismate synthase activity"/>
    <property type="evidence" value="ECO:0007669"/>
    <property type="project" value="UniProtKB-EC"/>
</dbReference>
<evidence type="ECO:0000256" key="3">
    <source>
        <dbReference type="ARBA" id="ARBA00012824"/>
    </source>
</evidence>
<dbReference type="PANTHER" id="PTHR42839:SF1">
    <property type="entry name" value="ISOCHORISMATE SYNTHASE MENF"/>
    <property type="match status" value="1"/>
</dbReference>
<name>A0A1D8JE85_9BACL</name>